<sequence>MSSFDIRSSFSSFSIRLPLSSVECASKLLLSESRSIPPTAPPSGELSSNFFNRVISADNQFTCEPPLLLEGEGFGTTPSPAVPLAAVTVAIASPEEDDEQDCCGFDGRCPPAVTLLLPLPLVPGSEVPPTTAPGSLPKGTVGADVGVPRSGASNGLVAGLALSSDRMGRNGRPPLLPVLDAAVLLTDSASCLRDALILSGLRGGGSGGSEAAAIVTGPAVPFNCIPTRRSKEFTVSSLMAVWNESGRGSVSGKRATAKNFRRNDRRLLCLISLRAQP</sequence>
<dbReference type="AlphaFoldDB" id="A0A182IMG9"/>
<reference evidence="1" key="1">
    <citation type="submission" date="2022-08" db="UniProtKB">
        <authorList>
            <consortium name="EnsemblMetazoa"/>
        </authorList>
    </citation>
    <scope>IDENTIFICATION</scope>
    <source>
        <strain evidence="1">EBRO</strain>
    </source>
</reference>
<dbReference type="EnsemblMetazoa" id="AATE001919-RA">
    <property type="protein sequence ID" value="AATE001919-PA.1"/>
    <property type="gene ID" value="AATE001919"/>
</dbReference>
<evidence type="ECO:0000313" key="1">
    <source>
        <dbReference type="EnsemblMetazoa" id="AATE001919-PA.1"/>
    </source>
</evidence>
<protein>
    <submittedName>
        <fullName evidence="1">Uncharacterized protein</fullName>
    </submittedName>
</protein>
<name>A0A182IMG9_ANOAO</name>
<organism evidence="1">
    <name type="scientific">Anopheles atroparvus</name>
    <name type="common">European mosquito</name>
    <dbReference type="NCBI Taxonomy" id="41427"/>
    <lineage>
        <taxon>Eukaryota</taxon>
        <taxon>Metazoa</taxon>
        <taxon>Ecdysozoa</taxon>
        <taxon>Arthropoda</taxon>
        <taxon>Hexapoda</taxon>
        <taxon>Insecta</taxon>
        <taxon>Pterygota</taxon>
        <taxon>Neoptera</taxon>
        <taxon>Endopterygota</taxon>
        <taxon>Diptera</taxon>
        <taxon>Nematocera</taxon>
        <taxon>Culicoidea</taxon>
        <taxon>Culicidae</taxon>
        <taxon>Anophelinae</taxon>
        <taxon>Anopheles</taxon>
    </lineage>
</organism>
<accession>A0A182IMG9</accession>
<dbReference type="VEuPathDB" id="VectorBase:AATE001919"/>
<proteinExistence type="predicted"/>